<dbReference type="GO" id="GO:0008253">
    <property type="term" value="F:5'-nucleotidase activity"/>
    <property type="evidence" value="ECO:0007669"/>
    <property type="project" value="InterPro"/>
</dbReference>
<name>A0A2N3ID92_9BACT</name>
<dbReference type="EMBL" id="NKXO01000025">
    <property type="protein sequence ID" value="PKQ68334.1"/>
    <property type="molecule type" value="Genomic_DNA"/>
</dbReference>
<dbReference type="SUPFAM" id="SSF56784">
    <property type="entry name" value="HAD-like"/>
    <property type="match status" value="1"/>
</dbReference>
<dbReference type="AlphaFoldDB" id="A0A2N3ID92"/>
<dbReference type="InterPro" id="IPR023214">
    <property type="entry name" value="HAD_sf"/>
</dbReference>
<keyword evidence="1" id="KW-0378">Hydrolase</keyword>
<dbReference type="SFLD" id="SFLDS00003">
    <property type="entry name" value="Haloacid_Dehalogenase"/>
    <property type="match status" value="1"/>
</dbReference>
<dbReference type="Gene3D" id="1.10.150.240">
    <property type="entry name" value="Putative phosphatase, domain 2"/>
    <property type="match status" value="1"/>
</dbReference>
<dbReference type="Pfam" id="PF00702">
    <property type="entry name" value="Hydrolase"/>
    <property type="match status" value="1"/>
</dbReference>
<dbReference type="InterPro" id="IPR036412">
    <property type="entry name" value="HAD-like_sf"/>
</dbReference>
<comment type="caution">
    <text evidence="1">The sequence shown here is derived from an EMBL/GenBank/DDBJ whole genome shotgun (WGS) entry which is preliminary data.</text>
</comment>
<dbReference type="Proteomes" id="UP000233387">
    <property type="component" value="Unassembled WGS sequence"/>
</dbReference>
<evidence type="ECO:0000313" key="1">
    <source>
        <dbReference type="EMBL" id="PKQ68334.1"/>
    </source>
</evidence>
<dbReference type="InterPro" id="IPR006439">
    <property type="entry name" value="HAD-SF_hydro_IA"/>
</dbReference>
<accession>A0A2N3ID92</accession>
<evidence type="ECO:0000313" key="2">
    <source>
        <dbReference type="Proteomes" id="UP000233387"/>
    </source>
</evidence>
<dbReference type="InterPro" id="IPR011951">
    <property type="entry name" value="HAD-SF_hydro_IA_YjjG/PynA"/>
</dbReference>
<reference evidence="1 2" key="1">
    <citation type="submission" date="2017-06" db="EMBL/GenBank/DDBJ databases">
        <title>Raineya orbicola gen. nov., sp. nov. a slightly thermophilic bacterium of the phylum Bacteroidetes and the description of Raineyaceae fam. nov.</title>
        <authorList>
            <person name="Albuquerque L."/>
            <person name="Polonia A.R.M."/>
            <person name="Barroso C."/>
            <person name="Froufe H.J.C."/>
            <person name="Lage O."/>
            <person name="Lobo-Da-Cunha A."/>
            <person name="Egas C."/>
            <person name="Da Costa M.S."/>
        </authorList>
    </citation>
    <scope>NUCLEOTIDE SEQUENCE [LARGE SCALE GENOMIC DNA]</scope>
    <source>
        <strain evidence="1 2">SPSPC-11</strain>
    </source>
</reference>
<dbReference type="RefSeq" id="WP_101358968.1">
    <property type="nucleotide sequence ID" value="NZ_NKXO01000025.1"/>
</dbReference>
<sequence>MNFTEHKIACYQHIFFDLDHTLWDFEKNSNETLLELHKDFLDERIIPKEQFLAVFHEVNAHLWHLHDTEQITAQELREKRFTMVFQEFDFHNPDLSIAFSQIYLEKTPRKPHLLPQAKEMLDYLSQKYKLHIITNGFPEIQRIKMESAGILSYFQEIVTSQEAGCKKPQKGIFEYLLQKVQCPKENCLMIGDNLLTDIEGALQIGLDCVFYNPKKVPHNRKPSYEISCLGELKEFL</sequence>
<keyword evidence="2" id="KW-1185">Reference proteome</keyword>
<dbReference type="OrthoDB" id="9802350at2"/>
<dbReference type="SFLD" id="SFLDG01129">
    <property type="entry name" value="C1.5:_HAD__Beta-PGM__Phosphata"/>
    <property type="match status" value="1"/>
</dbReference>
<gene>
    <name evidence="1" type="ORF">Rain11_1698</name>
</gene>
<proteinExistence type="predicted"/>
<dbReference type="Gene3D" id="3.40.50.1000">
    <property type="entry name" value="HAD superfamily/HAD-like"/>
    <property type="match status" value="1"/>
</dbReference>
<dbReference type="PANTHER" id="PTHR47478">
    <property type="match status" value="1"/>
</dbReference>
<organism evidence="1 2">
    <name type="scientific">Raineya orbicola</name>
    <dbReference type="NCBI Taxonomy" id="2016530"/>
    <lineage>
        <taxon>Bacteria</taxon>
        <taxon>Pseudomonadati</taxon>
        <taxon>Bacteroidota</taxon>
        <taxon>Cytophagia</taxon>
        <taxon>Cytophagales</taxon>
        <taxon>Raineyaceae</taxon>
        <taxon>Raineya</taxon>
    </lineage>
</organism>
<dbReference type="PANTHER" id="PTHR47478:SF1">
    <property type="entry name" value="PYRIMIDINE 5'-NUCLEOTIDASE YJJG"/>
    <property type="match status" value="1"/>
</dbReference>
<dbReference type="InterPro" id="IPR052550">
    <property type="entry name" value="Pyrimidine_5'-ntase_YjjG"/>
</dbReference>
<protein>
    <submittedName>
        <fullName evidence="1">YjjG/YfnB: HAD hydrolase, TIGR02254 family</fullName>
    </submittedName>
</protein>
<dbReference type="NCBIfam" id="TIGR02254">
    <property type="entry name" value="YjjG_YfnB"/>
    <property type="match status" value="1"/>
</dbReference>
<dbReference type="NCBIfam" id="TIGR01549">
    <property type="entry name" value="HAD-SF-IA-v1"/>
    <property type="match status" value="1"/>
</dbReference>
<dbReference type="InterPro" id="IPR023198">
    <property type="entry name" value="PGP-like_dom2"/>
</dbReference>